<dbReference type="EMBL" id="CAJNOM010000211">
    <property type="protein sequence ID" value="CAF1234345.1"/>
    <property type="molecule type" value="Genomic_DNA"/>
</dbReference>
<keyword evidence="3" id="KW-1185">Reference proteome</keyword>
<name>A0A813XJR0_9BILA</name>
<protein>
    <submittedName>
        <fullName evidence="1">Uncharacterized protein</fullName>
    </submittedName>
</protein>
<proteinExistence type="predicted"/>
<dbReference type="OrthoDB" id="10046515at2759"/>
<reference evidence="1" key="1">
    <citation type="submission" date="2021-02" db="EMBL/GenBank/DDBJ databases">
        <authorList>
            <person name="Nowell W R."/>
        </authorList>
    </citation>
    <scope>NUCLEOTIDE SEQUENCE</scope>
</reference>
<sequence length="250" mass="29335">MLLTILARMSNDEQRLQLLQTLRNKLSNYNLDWLDIRNILNLFSEKNQIRFKILQLILLYKKNFINKLSINDYIDLSNQCTNNNEQLKIQLFEQIYEKLNIQNKNDVENIINLFHTVNIKQKIEAMIRFEDKYEEINGLSTLHPEEIMVNNILSPTMSSIEELSLAPLKRKHSFDNEYQDQSCHQIITPLLIQQQDEFIQQQDLLTSISISSSNSSFSSSSASDENIPIRTRSFMIAIKNTFERLKETSS</sequence>
<dbReference type="Proteomes" id="UP000663832">
    <property type="component" value="Unassembled WGS sequence"/>
</dbReference>
<comment type="caution">
    <text evidence="1">The sequence shown here is derived from an EMBL/GenBank/DDBJ whole genome shotgun (WGS) entry which is preliminary data.</text>
</comment>
<evidence type="ECO:0000313" key="4">
    <source>
        <dbReference type="Proteomes" id="UP000663877"/>
    </source>
</evidence>
<dbReference type="AlphaFoldDB" id="A0A813XJR0"/>
<dbReference type="EMBL" id="CAJNOI010000029">
    <property type="protein sequence ID" value="CAF0872547.1"/>
    <property type="molecule type" value="Genomic_DNA"/>
</dbReference>
<organism evidence="1 4">
    <name type="scientific">Adineta steineri</name>
    <dbReference type="NCBI Taxonomy" id="433720"/>
    <lineage>
        <taxon>Eukaryota</taxon>
        <taxon>Metazoa</taxon>
        <taxon>Spiralia</taxon>
        <taxon>Gnathifera</taxon>
        <taxon>Rotifera</taxon>
        <taxon>Eurotatoria</taxon>
        <taxon>Bdelloidea</taxon>
        <taxon>Adinetida</taxon>
        <taxon>Adinetidae</taxon>
        <taxon>Adineta</taxon>
    </lineage>
</organism>
<evidence type="ECO:0000313" key="2">
    <source>
        <dbReference type="EMBL" id="CAF1234345.1"/>
    </source>
</evidence>
<evidence type="ECO:0000313" key="3">
    <source>
        <dbReference type="Proteomes" id="UP000663832"/>
    </source>
</evidence>
<evidence type="ECO:0000313" key="1">
    <source>
        <dbReference type="EMBL" id="CAF0872547.1"/>
    </source>
</evidence>
<accession>A0A813XJR0</accession>
<dbReference type="Proteomes" id="UP000663877">
    <property type="component" value="Unassembled WGS sequence"/>
</dbReference>
<gene>
    <name evidence="1" type="ORF">BJG266_LOCUS8978</name>
    <name evidence="2" type="ORF">QVE165_LOCUS27611</name>
</gene>